<dbReference type="InterPro" id="IPR017853">
    <property type="entry name" value="GH"/>
</dbReference>
<organism evidence="5 6">
    <name type="scientific">Paenibacillus prosopidis</name>
    <dbReference type="NCBI Taxonomy" id="630520"/>
    <lineage>
        <taxon>Bacteria</taxon>
        <taxon>Bacillati</taxon>
        <taxon>Bacillota</taxon>
        <taxon>Bacilli</taxon>
        <taxon>Bacillales</taxon>
        <taxon>Paenibacillaceae</taxon>
        <taxon>Paenibacillus</taxon>
    </lineage>
</organism>
<comment type="caution">
    <text evidence="5">The sequence shown here is derived from an EMBL/GenBank/DDBJ whole genome shotgun (WGS) entry which is preliminary data.</text>
</comment>
<dbReference type="OrthoDB" id="9800955at2"/>
<name>A0A368W5Q2_9BACL</name>
<keyword evidence="1 3" id="KW-0378">Hydrolase</keyword>
<dbReference type="SUPFAM" id="SSF51445">
    <property type="entry name" value="(Trans)glycosidases"/>
    <property type="match status" value="1"/>
</dbReference>
<keyword evidence="6" id="KW-1185">Reference proteome</keyword>
<dbReference type="GO" id="GO:0000272">
    <property type="term" value="P:polysaccharide catabolic process"/>
    <property type="evidence" value="ECO:0007669"/>
    <property type="project" value="InterPro"/>
</dbReference>
<evidence type="ECO:0000256" key="1">
    <source>
        <dbReference type="ARBA" id="ARBA00022801"/>
    </source>
</evidence>
<evidence type="ECO:0000313" key="5">
    <source>
        <dbReference type="EMBL" id="RCW49604.1"/>
    </source>
</evidence>
<keyword evidence="2 3" id="KW-0326">Glycosidase</keyword>
<protein>
    <submittedName>
        <fullName evidence="5">Cellulase (Glycosyl hydrolase family 5)</fullName>
    </submittedName>
</protein>
<gene>
    <name evidence="5" type="ORF">DFP97_104262</name>
</gene>
<dbReference type="AlphaFoldDB" id="A0A368W5Q2"/>
<comment type="similarity">
    <text evidence="3">Belongs to the glycosyl hydrolase 5 (cellulase A) family.</text>
</comment>
<proteinExistence type="inferred from homology"/>
<dbReference type="GO" id="GO:0004553">
    <property type="term" value="F:hydrolase activity, hydrolyzing O-glycosyl compounds"/>
    <property type="evidence" value="ECO:0007669"/>
    <property type="project" value="InterPro"/>
</dbReference>
<evidence type="ECO:0000313" key="6">
    <source>
        <dbReference type="Proteomes" id="UP000252415"/>
    </source>
</evidence>
<dbReference type="InterPro" id="IPR001547">
    <property type="entry name" value="Glyco_hydro_5"/>
</dbReference>
<evidence type="ECO:0000259" key="4">
    <source>
        <dbReference type="Pfam" id="PF00150"/>
    </source>
</evidence>
<accession>A0A368W5Q2</accession>
<dbReference type="Pfam" id="PF00150">
    <property type="entry name" value="Cellulase"/>
    <property type="match status" value="1"/>
</dbReference>
<evidence type="ECO:0000256" key="2">
    <source>
        <dbReference type="ARBA" id="ARBA00023295"/>
    </source>
</evidence>
<dbReference type="EMBL" id="QPJD01000004">
    <property type="protein sequence ID" value="RCW49604.1"/>
    <property type="molecule type" value="Genomic_DNA"/>
</dbReference>
<dbReference type="Gene3D" id="3.20.20.80">
    <property type="entry name" value="Glycosidases"/>
    <property type="match status" value="1"/>
</dbReference>
<sequence length="143" mass="15780">MFESINEPEFLNVDITTQLELLDEINTTFVIVRESGGANADRPLVLPTIYCNDEKVRVDPLASTIAKLNDPNLIPTVHFYGLWNFSINIGGYSRFEADTIKVVDTLIDNVSNAFVSKGIPVIVGEYGLLGWDVSEGLPSMARC</sequence>
<reference evidence="5 6" key="1">
    <citation type="submission" date="2018-07" db="EMBL/GenBank/DDBJ databases">
        <title>Genomic Encyclopedia of Type Strains, Phase III (KMG-III): the genomes of soil and plant-associated and newly described type strains.</title>
        <authorList>
            <person name="Whitman W."/>
        </authorList>
    </citation>
    <scope>NUCLEOTIDE SEQUENCE [LARGE SCALE GENOMIC DNA]</scope>
    <source>
        <strain evidence="5 6">CECT 7506</strain>
    </source>
</reference>
<feature type="domain" description="Glycoside hydrolase family 5" evidence="4">
    <location>
        <begin position="1"/>
        <end position="128"/>
    </location>
</feature>
<dbReference type="Proteomes" id="UP000252415">
    <property type="component" value="Unassembled WGS sequence"/>
</dbReference>
<evidence type="ECO:0000256" key="3">
    <source>
        <dbReference type="RuleBase" id="RU361153"/>
    </source>
</evidence>